<evidence type="ECO:0000313" key="1">
    <source>
        <dbReference type="EMBL" id="CAB3988132.1"/>
    </source>
</evidence>
<keyword evidence="2" id="KW-1185">Reference proteome</keyword>
<sequence>MSRHRIDQPQFPEYDGLSFSFNMINHITYEKYGDSVFTEICKTVSKCYKSDIPISTRLLGDYRIYPIPLNHTLYEYLDTEAQKSPNFLIFMRRDYHILVTWFGPFVDANHLGSIVDKLTRSHEIMKEIAETVMVTQDDMAGEDKVELGKKELVEKYWKNVKDALAKIESKKIELKGFAYQVFDTPTADKLTKQLTASTGKVLVKGVAAVLLAEIAEEIGRKIAAMLAAKTAAKAATKGGSSGASKIAAKSVPILGLAVGLGFGVWRYWQGDMTGAGLEVMSGAAACIPGSGTATSLAIDAGLIARDVYGAKSGGAQEIEELKGEMHDLDKGLKDLYDHYDNAMAEYEFVKEILEVGFTVRNLEHEIKILDDAVSILDSIYDEFVLM</sequence>
<comment type="caution">
    <text evidence="1">The sequence shown here is derived from an EMBL/GenBank/DDBJ whole genome shotgun (WGS) entry which is preliminary data.</text>
</comment>
<protein>
    <submittedName>
        <fullName evidence="1">Uncharacterized protein</fullName>
    </submittedName>
</protein>
<name>A0A7D9DM90_PARCT</name>
<reference evidence="1" key="1">
    <citation type="submission" date="2020-04" db="EMBL/GenBank/DDBJ databases">
        <authorList>
            <person name="Alioto T."/>
            <person name="Alioto T."/>
            <person name="Gomez Garrido J."/>
        </authorList>
    </citation>
    <scope>NUCLEOTIDE SEQUENCE</scope>
    <source>
        <strain evidence="1">A484AB</strain>
    </source>
</reference>
<dbReference type="EMBL" id="CACRXK020001285">
    <property type="protein sequence ID" value="CAB3988132.1"/>
    <property type="molecule type" value="Genomic_DNA"/>
</dbReference>
<organism evidence="1 2">
    <name type="scientific">Paramuricea clavata</name>
    <name type="common">Red gorgonian</name>
    <name type="synonym">Violescent sea-whip</name>
    <dbReference type="NCBI Taxonomy" id="317549"/>
    <lineage>
        <taxon>Eukaryota</taxon>
        <taxon>Metazoa</taxon>
        <taxon>Cnidaria</taxon>
        <taxon>Anthozoa</taxon>
        <taxon>Octocorallia</taxon>
        <taxon>Malacalcyonacea</taxon>
        <taxon>Plexauridae</taxon>
        <taxon>Paramuricea</taxon>
    </lineage>
</organism>
<proteinExistence type="predicted"/>
<dbReference type="AlphaFoldDB" id="A0A7D9DM90"/>
<accession>A0A7D9DM90</accession>
<gene>
    <name evidence="1" type="ORF">PACLA_8A044733</name>
</gene>
<dbReference type="OrthoDB" id="5969335at2759"/>
<evidence type="ECO:0000313" key="2">
    <source>
        <dbReference type="Proteomes" id="UP001152795"/>
    </source>
</evidence>
<dbReference type="Proteomes" id="UP001152795">
    <property type="component" value="Unassembled WGS sequence"/>
</dbReference>